<dbReference type="InterPro" id="IPR023399">
    <property type="entry name" value="Baseplate-like_2-layer_sand"/>
</dbReference>
<dbReference type="EMBL" id="CAHP01000028">
    <property type="protein sequence ID" value="CCG42190.1"/>
    <property type="molecule type" value="Genomic_DNA"/>
</dbReference>
<feature type="domain" description="Baseplate hub protein gp44/GpP-like C-terminal" evidence="2">
    <location>
        <begin position="258"/>
        <end position="341"/>
    </location>
</feature>
<evidence type="ECO:0000259" key="3">
    <source>
        <dbReference type="Pfam" id="PF22255"/>
    </source>
</evidence>
<dbReference type="AlphaFoldDB" id="H8FV02"/>
<evidence type="ECO:0000259" key="2">
    <source>
        <dbReference type="Pfam" id="PF21929"/>
    </source>
</evidence>
<dbReference type="OrthoDB" id="9016931at2"/>
<comment type="caution">
    <text evidence="4">The sequence shown here is derived from an EMBL/GenBank/DDBJ whole genome shotgun (WGS) entry which is preliminary data.</text>
</comment>
<dbReference type="InterPro" id="IPR053982">
    <property type="entry name" value="Gp44/GpP-like_C"/>
</dbReference>
<dbReference type="Gene3D" id="3.30.1920.10">
    <property type="entry name" value="Baseplate protein-like domains - 2 layer sandwich fold"/>
    <property type="match status" value="1"/>
</dbReference>
<evidence type="ECO:0000313" key="5">
    <source>
        <dbReference type="Proteomes" id="UP000004169"/>
    </source>
</evidence>
<dbReference type="RefSeq" id="WP_002729833.1">
    <property type="nucleotide sequence ID" value="NZ_CAHP01000028.1"/>
</dbReference>
<evidence type="ECO:0000313" key="4">
    <source>
        <dbReference type="EMBL" id="CCG42190.1"/>
    </source>
</evidence>
<proteinExistence type="predicted"/>
<evidence type="ECO:0000259" key="1">
    <source>
        <dbReference type="Pfam" id="PF21683"/>
    </source>
</evidence>
<dbReference type="InterPro" id="IPR049354">
    <property type="entry name" value="GpP-like_N"/>
</dbReference>
<dbReference type="Gene3D" id="3.55.50.10">
    <property type="entry name" value="Baseplate protein-like domains"/>
    <property type="match status" value="1"/>
</dbReference>
<dbReference type="SUPFAM" id="SSF69279">
    <property type="entry name" value="Phage tail proteins"/>
    <property type="match status" value="2"/>
</dbReference>
<dbReference type="STRING" id="1150626.PHAMO_340063"/>
<dbReference type="Gene3D" id="2.30.300.10">
    <property type="entry name" value="Baseplate protein-like domain - beta roll fold"/>
    <property type="match status" value="1"/>
</dbReference>
<sequence length="381" mass="40238">MPAPSDTVRLEVGGELFGGWLSVGISAGLDRAARDFSLGVTDRWPGEGVALVSRRVKAGDLCRLWIGDDLVLTGFVDATPIEYDDKEITLSVRGRSKTADLVDCAALSSPGQWTNRRVEQIAADLAKVYGVSVVTAVDTGAVVSDHQIQPGETVMGSIDRLLTLRQLLATDDAQGRLVLCRAGSARAGGALVVGDNILTGSADLDWTDRFKHYIVRGQSAGSDLSFGAAVAGLEGSATDKAVGRNRVMVLSADGNGDTQSCRQTALWEAAHRAAKSYETSYTVQGWRAADGRLWQPGQMVRVKDPIIGFDLDLLIGEVIYSLTEADGTRATLLVAPKAAWELAPQVPEAGLSGQAKGAEMVTFAAPSHQASSASKPTIVKF</sequence>
<dbReference type="InterPro" id="IPR026276">
    <property type="entry name" value="Baseplate_GpP"/>
</dbReference>
<dbReference type="InterPro" id="IPR053981">
    <property type="entry name" value="Gp44/GpP-like_2nd"/>
</dbReference>
<dbReference type="Pfam" id="PF21683">
    <property type="entry name" value="GpP-like_1st"/>
    <property type="match status" value="1"/>
</dbReference>
<keyword evidence="5" id="KW-1185">Reference proteome</keyword>
<protein>
    <submittedName>
        <fullName evidence="4">Putative Phage tail protein</fullName>
    </submittedName>
</protein>
<feature type="domain" description="Baseplate hub protein gp44/GpP-like second" evidence="3">
    <location>
        <begin position="98"/>
        <end position="180"/>
    </location>
</feature>
<dbReference type="Proteomes" id="UP000004169">
    <property type="component" value="Unassembled WGS sequence"/>
</dbReference>
<name>H8FV02_MAGML</name>
<feature type="domain" description="Baseplate hub protein gp44-like N-terminal" evidence="1">
    <location>
        <begin position="8"/>
        <end position="96"/>
    </location>
</feature>
<dbReference type="PIRSF" id="PIRSF004440">
    <property type="entry name" value="GpP"/>
    <property type="match status" value="1"/>
</dbReference>
<gene>
    <name evidence="4" type="ORF">PHAMO_340063</name>
</gene>
<dbReference type="eggNOG" id="COG4379">
    <property type="taxonomic scope" value="Bacteria"/>
</dbReference>
<accession>H8FV02</accession>
<dbReference type="Pfam" id="PF22255">
    <property type="entry name" value="Gp44-like_2nd"/>
    <property type="match status" value="1"/>
</dbReference>
<organism evidence="4 5">
    <name type="scientific">Magnetospirillum molischianum DSM 120</name>
    <dbReference type="NCBI Taxonomy" id="1150626"/>
    <lineage>
        <taxon>Bacteria</taxon>
        <taxon>Pseudomonadati</taxon>
        <taxon>Pseudomonadota</taxon>
        <taxon>Alphaproteobacteria</taxon>
        <taxon>Rhodospirillales</taxon>
        <taxon>Rhodospirillaceae</taxon>
        <taxon>Magnetospirillum</taxon>
    </lineage>
</organism>
<reference evidence="4 5" key="1">
    <citation type="journal article" date="2012" name="J. Bacteriol.">
        <title>Draft Genome Sequence of the Purple Photosynthetic Bacterium Phaeospirillum molischianum DSM120, a Particularly Versatile Bacterium.</title>
        <authorList>
            <person name="Duquesne K."/>
            <person name="Prima V."/>
            <person name="Ji B."/>
            <person name="Rouy Z."/>
            <person name="Medigue C."/>
            <person name="Talla E."/>
            <person name="Sturgis J.N."/>
        </authorList>
    </citation>
    <scope>NUCLEOTIDE SEQUENCE [LARGE SCALE GENOMIC DNA]</scope>
    <source>
        <strain evidence="5">DSM120</strain>
    </source>
</reference>
<dbReference type="Pfam" id="PF21929">
    <property type="entry name" value="GpP_4th"/>
    <property type="match status" value="1"/>
</dbReference>